<evidence type="ECO:0000313" key="2">
    <source>
        <dbReference type="Proteomes" id="UP000481700"/>
    </source>
</evidence>
<dbReference type="EMBL" id="VVZV01000111">
    <property type="protein sequence ID" value="KAA5310785.1"/>
    <property type="molecule type" value="Genomic_DNA"/>
</dbReference>
<dbReference type="AlphaFoldDB" id="A0A6L3IK82"/>
<gene>
    <name evidence="1" type="ORF">F2Z07_24170</name>
</gene>
<sequence>LEEELTTAYELAGTKFNHNKIVKIIQFLTNKRMVAQESRGIYRFMPDYHY</sequence>
<dbReference type="Proteomes" id="UP000481700">
    <property type="component" value="Unassembled WGS sequence"/>
</dbReference>
<accession>A0A6L3IK82</accession>
<reference evidence="1 2" key="1">
    <citation type="journal article" date="2019" name="Nat. Med.">
        <title>A library of human gut bacterial isolates paired with longitudinal multiomics data enables mechanistic microbiome research.</title>
        <authorList>
            <person name="Poyet M."/>
            <person name="Groussin M."/>
            <person name="Gibbons S.M."/>
            <person name="Avila-Pacheco J."/>
            <person name="Jiang X."/>
            <person name="Kearney S.M."/>
            <person name="Perrotta A.R."/>
            <person name="Berdy B."/>
            <person name="Zhao S."/>
            <person name="Lieberman T.D."/>
            <person name="Swanson P.K."/>
            <person name="Smith M."/>
            <person name="Roesemann S."/>
            <person name="Alexander J.E."/>
            <person name="Rich S.A."/>
            <person name="Livny J."/>
            <person name="Vlamakis H."/>
            <person name="Clish C."/>
            <person name="Bullock K."/>
            <person name="Deik A."/>
            <person name="Scott J."/>
            <person name="Pierce K.A."/>
            <person name="Xavier R.J."/>
            <person name="Alm E.J."/>
        </authorList>
    </citation>
    <scope>NUCLEOTIDE SEQUENCE [LARGE SCALE GENOMIC DNA]</scope>
    <source>
        <strain evidence="1 2">BIOML-A25</strain>
    </source>
</reference>
<evidence type="ECO:0000313" key="1">
    <source>
        <dbReference type="EMBL" id="KAA5310785.1"/>
    </source>
</evidence>
<comment type="caution">
    <text evidence="1">The sequence shown here is derived from an EMBL/GenBank/DDBJ whole genome shotgun (WGS) entry which is preliminary data.</text>
</comment>
<feature type="non-terminal residue" evidence="1">
    <location>
        <position position="1"/>
    </location>
</feature>
<protein>
    <submittedName>
        <fullName evidence="1">Mobilization protein</fullName>
    </submittedName>
</protein>
<organism evidence="1 2">
    <name type="scientific">Phocaeicola dorei</name>
    <dbReference type="NCBI Taxonomy" id="357276"/>
    <lineage>
        <taxon>Bacteria</taxon>
        <taxon>Pseudomonadati</taxon>
        <taxon>Bacteroidota</taxon>
        <taxon>Bacteroidia</taxon>
        <taxon>Bacteroidales</taxon>
        <taxon>Bacteroidaceae</taxon>
        <taxon>Phocaeicola</taxon>
    </lineage>
</organism>
<proteinExistence type="predicted"/>
<name>A0A6L3IK82_9BACT</name>